<organism evidence="1 2">
    <name type="scientific">Candidatus Magasanikbacteria bacterium GW2011_GWA2_56_11</name>
    <dbReference type="NCBI Taxonomy" id="1619044"/>
    <lineage>
        <taxon>Bacteria</taxon>
        <taxon>Candidatus Magasanikiibacteriota</taxon>
    </lineage>
</organism>
<evidence type="ECO:0008006" key="3">
    <source>
        <dbReference type="Google" id="ProtNLM"/>
    </source>
</evidence>
<evidence type="ECO:0000313" key="2">
    <source>
        <dbReference type="Proteomes" id="UP000033870"/>
    </source>
</evidence>
<dbReference type="AlphaFoldDB" id="A0A0G1YFZ8"/>
<comment type="caution">
    <text evidence="1">The sequence shown here is derived from an EMBL/GenBank/DDBJ whole genome shotgun (WGS) entry which is preliminary data.</text>
</comment>
<gene>
    <name evidence="1" type="ORF">UY92_C0007G0012</name>
</gene>
<sequence length="433" mass="49633">MQERFRIVCFIPPEAEAEFRRVFPNMEVAILNQMILRGWKQRLDVWLTALLKGLMYNPTIELRSKYGLMRRSRVRFKGLRNFFQKYVFGNFLSRFGAVKALLLYWDRKIFSTAEYDGCITAYAPSLVFVTNIADLAEVMLLRNCKNRGVASVGMAKSWDVPSKFVFRETTDRFLVWSEYMEREVTTYQQYPPGRITVCGVPQFDYYRQADMPREVFCAKYGLDPGKKIIFFGSEGPVAPVDPFVVCRLRDSIAAGELAGHQVFIRPHFGYRQDSERFQDLVDGRVVFMDTDHAASSFKDGMPLSLDHVINLSAAIRQAAVCITSASTLALDIVANGQYPILYAFDERPGVPFADSMRRLYGSTWFREFERQGLQSLVYSYAELLRLIRLLETDPGYRQREREAVIKYFCYALDGGSAGRLVEALESAAAGRNH</sequence>
<dbReference type="SUPFAM" id="SSF53756">
    <property type="entry name" value="UDP-Glycosyltransferase/glycogen phosphorylase"/>
    <property type="match status" value="1"/>
</dbReference>
<name>A0A0G1YFZ8_9BACT</name>
<dbReference type="EMBL" id="LCRX01000007">
    <property type="protein sequence ID" value="KKW42373.1"/>
    <property type="molecule type" value="Genomic_DNA"/>
</dbReference>
<reference evidence="1 2" key="1">
    <citation type="journal article" date="2015" name="Nature">
        <title>rRNA introns, odd ribosomes, and small enigmatic genomes across a large radiation of phyla.</title>
        <authorList>
            <person name="Brown C.T."/>
            <person name="Hug L.A."/>
            <person name="Thomas B.C."/>
            <person name="Sharon I."/>
            <person name="Castelle C.J."/>
            <person name="Singh A."/>
            <person name="Wilkins M.J."/>
            <person name="Williams K.H."/>
            <person name="Banfield J.F."/>
        </authorList>
    </citation>
    <scope>NUCLEOTIDE SEQUENCE [LARGE SCALE GENOMIC DNA]</scope>
</reference>
<protein>
    <recommendedName>
        <fullName evidence="3">CDP-glycerol:poly(Glycerophosphate) glycerophosphotransferase</fullName>
    </recommendedName>
</protein>
<evidence type="ECO:0000313" key="1">
    <source>
        <dbReference type="EMBL" id="KKW42373.1"/>
    </source>
</evidence>
<accession>A0A0G1YFZ8</accession>
<proteinExistence type="predicted"/>
<dbReference type="STRING" id="1619044.UY92_C0007G0012"/>
<dbReference type="Proteomes" id="UP000033870">
    <property type="component" value="Unassembled WGS sequence"/>
</dbReference>